<dbReference type="PANTHER" id="PTHR43289:SF6">
    <property type="entry name" value="SERINE_THREONINE-PROTEIN KINASE NEKL-3"/>
    <property type="match status" value="1"/>
</dbReference>
<dbReference type="GO" id="GO:0004674">
    <property type="term" value="F:protein serine/threonine kinase activity"/>
    <property type="evidence" value="ECO:0007669"/>
    <property type="project" value="UniProtKB-KW"/>
</dbReference>
<keyword evidence="6" id="KW-0812">Transmembrane</keyword>
<keyword evidence="3 8" id="KW-0418">Kinase</keyword>
<name>A0A0F6YHI7_9BACT</name>
<dbReference type="Pfam" id="PF08308">
    <property type="entry name" value="PEGA"/>
    <property type="match status" value="1"/>
</dbReference>
<keyword evidence="6" id="KW-0472">Membrane</keyword>
<feature type="transmembrane region" description="Helical" evidence="6">
    <location>
        <begin position="340"/>
        <end position="361"/>
    </location>
</feature>
<evidence type="ECO:0000256" key="3">
    <source>
        <dbReference type="ARBA" id="ARBA00022777"/>
    </source>
</evidence>
<proteinExistence type="predicted"/>
<dbReference type="Pfam" id="PF00069">
    <property type="entry name" value="Pkinase"/>
    <property type="match status" value="1"/>
</dbReference>
<protein>
    <submittedName>
        <fullName evidence="8">Serine/threonine protein kinase</fullName>
    </submittedName>
</protein>
<evidence type="ECO:0000256" key="2">
    <source>
        <dbReference type="ARBA" id="ARBA00022741"/>
    </source>
</evidence>
<evidence type="ECO:0000313" key="9">
    <source>
        <dbReference type="Proteomes" id="UP000034883"/>
    </source>
</evidence>
<dbReference type="InterPro" id="IPR013229">
    <property type="entry name" value="PEGA"/>
</dbReference>
<dbReference type="Gene3D" id="1.10.510.10">
    <property type="entry name" value="Transferase(Phosphotransferase) domain 1"/>
    <property type="match status" value="1"/>
</dbReference>
<keyword evidence="2" id="KW-0547">Nucleotide-binding</keyword>
<dbReference type="Proteomes" id="UP000034883">
    <property type="component" value="Chromosome"/>
</dbReference>
<dbReference type="OrthoDB" id="9801841at2"/>
<evidence type="ECO:0000259" key="7">
    <source>
        <dbReference type="PROSITE" id="PS50011"/>
    </source>
</evidence>
<dbReference type="SUPFAM" id="SSF56112">
    <property type="entry name" value="Protein kinase-like (PK-like)"/>
    <property type="match status" value="1"/>
</dbReference>
<dbReference type="STRING" id="927083.DB32_003056"/>
<accession>A0A0F6YHI7</accession>
<dbReference type="InterPro" id="IPR011009">
    <property type="entry name" value="Kinase-like_dom_sf"/>
</dbReference>
<feature type="region of interest" description="Disordered" evidence="5">
    <location>
        <begin position="368"/>
        <end position="438"/>
    </location>
</feature>
<keyword evidence="8" id="KW-0723">Serine/threonine-protein kinase</keyword>
<feature type="compositionally biased region" description="Pro residues" evidence="5">
    <location>
        <begin position="394"/>
        <end position="411"/>
    </location>
</feature>
<dbReference type="GO" id="GO:0005524">
    <property type="term" value="F:ATP binding"/>
    <property type="evidence" value="ECO:0007669"/>
    <property type="project" value="UniProtKB-KW"/>
</dbReference>
<keyword evidence="6" id="KW-1133">Transmembrane helix</keyword>
<reference evidence="8 9" key="1">
    <citation type="submission" date="2015-03" db="EMBL/GenBank/DDBJ databases">
        <title>Genome assembly of Sandaracinus amylolyticus DSM 53668.</title>
        <authorList>
            <person name="Sharma G."/>
            <person name="Subramanian S."/>
        </authorList>
    </citation>
    <scope>NUCLEOTIDE SEQUENCE [LARGE SCALE GENOMIC DNA]</scope>
    <source>
        <strain evidence="8 9">DSM 53668</strain>
    </source>
</reference>
<evidence type="ECO:0000256" key="5">
    <source>
        <dbReference type="SAM" id="MobiDB-lite"/>
    </source>
</evidence>
<dbReference type="EMBL" id="CP011125">
    <property type="protein sequence ID" value="AKF05907.1"/>
    <property type="molecule type" value="Genomic_DNA"/>
</dbReference>
<evidence type="ECO:0000313" key="8">
    <source>
        <dbReference type="EMBL" id="AKF05907.1"/>
    </source>
</evidence>
<dbReference type="KEGG" id="samy:DB32_003056"/>
<sequence>MSAPARLGSYELSRRLGAGGMAETFVGVRRGPGGFEQRVCIKRILPEHENDALFVAQFLQEARVSAQLRHTHIVQVLDFGVDDGSHFLVLELVEGMDLERLIETLQQRGERLSPALVAFIGQNVALALDHAHTHASGAVHHRDVSPSNVLVSRAGELKLSDFGIAKAVGPVADGLKTRTGVIKGKVPYLPAEYQLTGRFDARSDLFALGVLLFECLAGERPFAGVTDLDTCHRIITGRHPSLATLRPDAPAALVAAIERLLRPEPDARFASAAALIDALAEVAPPPTARRQLADLVRIAEVEALATPLEPLAGATTAIDAPGPHVALPPVATTRSTMRRVALGIAAMITIVAASIAIAVALPRTPSVMPARSAVSTPPRVDAPITPAVHQPEPAAAPPEPVAPPTETPEPAPRPRRASRHREPDRAPPAATAPELPAAVAEPDGMLRVSVAPWGVVWIDGRYMGRAPVDVAVAPGSHRIEAGFERPLVSQTIRVGAGETERAFVELTPPPG</sequence>
<dbReference type="CDD" id="cd14014">
    <property type="entry name" value="STKc_PknB_like"/>
    <property type="match status" value="1"/>
</dbReference>
<keyword evidence="4" id="KW-0067">ATP-binding</keyword>
<dbReference type="AlphaFoldDB" id="A0A0F6YHI7"/>
<dbReference type="RefSeq" id="WP_075097522.1">
    <property type="nucleotide sequence ID" value="NZ_CP011125.1"/>
</dbReference>
<dbReference type="InterPro" id="IPR000719">
    <property type="entry name" value="Prot_kinase_dom"/>
</dbReference>
<evidence type="ECO:0000256" key="4">
    <source>
        <dbReference type="ARBA" id="ARBA00022840"/>
    </source>
</evidence>
<gene>
    <name evidence="8" type="ORF">DB32_003056</name>
</gene>
<dbReference type="PANTHER" id="PTHR43289">
    <property type="entry name" value="MITOGEN-ACTIVATED PROTEIN KINASE KINASE KINASE 20-RELATED"/>
    <property type="match status" value="1"/>
</dbReference>
<keyword evidence="9" id="KW-1185">Reference proteome</keyword>
<feature type="domain" description="Protein kinase" evidence="7">
    <location>
        <begin position="10"/>
        <end position="280"/>
    </location>
</feature>
<evidence type="ECO:0000256" key="6">
    <source>
        <dbReference type="SAM" id="Phobius"/>
    </source>
</evidence>
<feature type="compositionally biased region" description="Low complexity" evidence="5">
    <location>
        <begin position="427"/>
        <end position="438"/>
    </location>
</feature>
<evidence type="ECO:0000256" key="1">
    <source>
        <dbReference type="ARBA" id="ARBA00022679"/>
    </source>
</evidence>
<organism evidence="8 9">
    <name type="scientific">Sandaracinus amylolyticus</name>
    <dbReference type="NCBI Taxonomy" id="927083"/>
    <lineage>
        <taxon>Bacteria</taxon>
        <taxon>Pseudomonadati</taxon>
        <taxon>Myxococcota</taxon>
        <taxon>Polyangia</taxon>
        <taxon>Polyangiales</taxon>
        <taxon>Sandaracinaceae</taxon>
        <taxon>Sandaracinus</taxon>
    </lineage>
</organism>
<dbReference type="PROSITE" id="PS00109">
    <property type="entry name" value="PROTEIN_KINASE_TYR"/>
    <property type="match status" value="1"/>
</dbReference>
<dbReference type="InterPro" id="IPR008266">
    <property type="entry name" value="Tyr_kinase_AS"/>
</dbReference>
<dbReference type="PROSITE" id="PS50011">
    <property type="entry name" value="PROTEIN_KINASE_DOM"/>
    <property type="match status" value="1"/>
</dbReference>
<keyword evidence="1" id="KW-0808">Transferase</keyword>
<dbReference type="Gene3D" id="3.30.200.20">
    <property type="entry name" value="Phosphorylase Kinase, domain 1"/>
    <property type="match status" value="1"/>
</dbReference>